<feature type="chain" id="PRO_5042513334" evidence="1">
    <location>
        <begin position="27"/>
        <end position="191"/>
    </location>
</feature>
<dbReference type="GO" id="GO:0043709">
    <property type="term" value="P:cell adhesion involved in single-species biofilm formation"/>
    <property type="evidence" value="ECO:0007669"/>
    <property type="project" value="TreeGrafter"/>
</dbReference>
<accession>A0AAI9MWE8</accession>
<organism evidence="3">
    <name type="scientific">Providencia stuartii</name>
    <dbReference type="NCBI Taxonomy" id="588"/>
    <lineage>
        <taxon>Bacteria</taxon>
        <taxon>Pseudomonadati</taxon>
        <taxon>Pseudomonadota</taxon>
        <taxon>Gammaproteobacteria</taxon>
        <taxon>Enterobacterales</taxon>
        <taxon>Morganellaceae</taxon>
        <taxon>Providencia</taxon>
    </lineage>
</organism>
<dbReference type="GO" id="GO:0009289">
    <property type="term" value="C:pilus"/>
    <property type="evidence" value="ECO:0007669"/>
    <property type="project" value="InterPro"/>
</dbReference>
<proteinExistence type="predicted"/>
<feature type="signal peptide" evidence="1">
    <location>
        <begin position="1"/>
        <end position="26"/>
    </location>
</feature>
<dbReference type="EMBL" id="AAZDVE040000013">
    <property type="protein sequence ID" value="EMP9433050.1"/>
    <property type="molecule type" value="Genomic_DNA"/>
</dbReference>
<dbReference type="Gene3D" id="2.60.40.1090">
    <property type="entry name" value="Fimbrial-type adhesion domain"/>
    <property type="match status" value="1"/>
</dbReference>
<evidence type="ECO:0000259" key="2">
    <source>
        <dbReference type="Pfam" id="PF00419"/>
    </source>
</evidence>
<evidence type="ECO:0000313" key="3">
    <source>
        <dbReference type="EMBL" id="EMP9433050.1"/>
    </source>
</evidence>
<protein>
    <submittedName>
        <fullName evidence="3">Type 1 fimbrial protein</fullName>
    </submittedName>
</protein>
<reference evidence="3" key="1">
    <citation type="submission" date="2024-02" db="EMBL/GenBank/DDBJ databases">
        <authorList>
            <consortium name="Clinical and Environmental Microbiology Branch: Whole genome sequencing antimicrobial resistance pathogens in the healthcare setting"/>
        </authorList>
    </citation>
    <scope>NUCLEOTIDE SEQUENCE</scope>
    <source>
        <strain evidence="3">2020GO-00142</strain>
    </source>
</reference>
<sequence length="191" mass="20509">MKTLSTKKMIMAVIASAFAFSATATAAEQNGTISFKGLIYNATCTINLNDSYSPNAEVKMGRFATSEFSDEGDEVGGTGGDGKLKVELVDCPDQGTVSINLTGNANRYDETILELDNKGSTNVAKNIGIRIYREDQPSRALKVNGSKSEDIKVNGSSSEWRGTFIAKYVSTDDTVEAGQANATLNYKITYK</sequence>
<dbReference type="Pfam" id="PF00419">
    <property type="entry name" value="Fimbrial"/>
    <property type="match status" value="1"/>
</dbReference>
<dbReference type="InterPro" id="IPR036937">
    <property type="entry name" value="Adhesion_dom_fimbrial_sf"/>
</dbReference>
<dbReference type="PANTHER" id="PTHR33420">
    <property type="entry name" value="FIMBRIAL SUBUNIT ELFA-RELATED"/>
    <property type="match status" value="1"/>
</dbReference>
<dbReference type="InterPro" id="IPR050263">
    <property type="entry name" value="Bact_Fimbrial_Adh_Pro"/>
</dbReference>
<dbReference type="PANTHER" id="PTHR33420:SF32">
    <property type="entry name" value="FIMBRIAL-LIKE PROTEIN"/>
    <property type="match status" value="1"/>
</dbReference>
<evidence type="ECO:0000256" key="1">
    <source>
        <dbReference type="SAM" id="SignalP"/>
    </source>
</evidence>
<dbReference type="InterPro" id="IPR000259">
    <property type="entry name" value="Adhesion_dom_fimbrial"/>
</dbReference>
<feature type="domain" description="Fimbrial-type adhesion" evidence="2">
    <location>
        <begin position="33"/>
        <end position="191"/>
    </location>
</feature>
<name>A0AAI9MWE8_PROST</name>
<dbReference type="SUPFAM" id="SSF49401">
    <property type="entry name" value="Bacterial adhesins"/>
    <property type="match status" value="1"/>
</dbReference>
<comment type="caution">
    <text evidence="3">The sequence shown here is derived from an EMBL/GenBank/DDBJ whole genome shotgun (WGS) entry which is preliminary data.</text>
</comment>
<dbReference type="InterPro" id="IPR008966">
    <property type="entry name" value="Adhesion_dom_sf"/>
</dbReference>
<keyword evidence="1" id="KW-0732">Signal</keyword>
<gene>
    <name evidence="3" type="ORF">JRA39_002102</name>
</gene>
<dbReference type="AlphaFoldDB" id="A0AAI9MWE8"/>